<dbReference type="EMBL" id="LTAZ01000005">
    <property type="protein sequence ID" value="KYH25365.1"/>
    <property type="molecule type" value="Genomic_DNA"/>
</dbReference>
<dbReference type="PATRIC" id="fig|1008153.3.peg.2068"/>
<evidence type="ECO:0008006" key="3">
    <source>
        <dbReference type="Google" id="ProtNLM"/>
    </source>
</evidence>
<name>A0A151ACJ7_9EURY</name>
<dbReference type="AlphaFoldDB" id="A0A151ACJ7"/>
<dbReference type="InterPro" id="IPR014514">
    <property type="entry name" value="UCP021940"/>
</dbReference>
<sequence>MVGIDISGRHEERGEYLMVAAAVAAGVGSNRIHEVTGIGFATSRAEPALEHLLSVVEEALGALSDPPEGPVVAERGEFYEEPATVIGASFGPKFKYVESVAERRTVEIAHHAAYAARTLIL</sequence>
<protein>
    <recommendedName>
        <fullName evidence="3">DUF2209 domain-containing protein</fullName>
    </recommendedName>
</protein>
<keyword evidence="2" id="KW-1185">Reference proteome</keyword>
<dbReference type="Proteomes" id="UP000075321">
    <property type="component" value="Unassembled WGS sequence"/>
</dbReference>
<accession>A0A151ACJ7</accession>
<dbReference type="OrthoDB" id="120192at2157"/>
<gene>
    <name evidence="1" type="ORF">HAPAU_20350</name>
</gene>
<proteinExistence type="predicted"/>
<evidence type="ECO:0000313" key="2">
    <source>
        <dbReference type="Proteomes" id="UP000075321"/>
    </source>
</evidence>
<evidence type="ECO:0000313" key="1">
    <source>
        <dbReference type="EMBL" id="KYH25365.1"/>
    </source>
</evidence>
<reference evidence="1 2" key="1">
    <citation type="submission" date="2016-02" db="EMBL/GenBank/DDBJ databases">
        <title>Genome sequence of Halalkalicoccus paucihalophilus DSM 24557.</title>
        <authorList>
            <person name="Poehlein A."/>
            <person name="Daniel R."/>
        </authorList>
    </citation>
    <scope>NUCLEOTIDE SEQUENCE [LARGE SCALE GENOMIC DNA]</scope>
    <source>
        <strain evidence="1 2">DSM 24557</strain>
    </source>
</reference>
<comment type="caution">
    <text evidence="1">The sequence shown here is derived from an EMBL/GenBank/DDBJ whole genome shotgun (WGS) entry which is preliminary data.</text>
</comment>
<dbReference type="Pfam" id="PF09974">
    <property type="entry name" value="DUF2209"/>
    <property type="match status" value="1"/>
</dbReference>
<organism evidence="1 2">
    <name type="scientific">Halalkalicoccus paucihalophilus</name>
    <dbReference type="NCBI Taxonomy" id="1008153"/>
    <lineage>
        <taxon>Archaea</taxon>
        <taxon>Methanobacteriati</taxon>
        <taxon>Methanobacteriota</taxon>
        <taxon>Stenosarchaea group</taxon>
        <taxon>Halobacteria</taxon>
        <taxon>Halobacteriales</taxon>
        <taxon>Halococcaceae</taxon>
        <taxon>Halalkalicoccus</taxon>
    </lineage>
</organism>